<feature type="compositionally biased region" description="Polar residues" evidence="1">
    <location>
        <begin position="7"/>
        <end position="23"/>
    </location>
</feature>
<accession>A3IIA1</accession>
<gene>
    <name evidence="2" type="ORF">CY0110_17097</name>
</gene>
<dbReference type="EMBL" id="AAXW01000002">
    <property type="protein sequence ID" value="EAZ93533.1"/>
    <property type="molecule type" value="Genomic_DNA"/>
</dbReference>
<evidence type="ECO:0000313" key="2">
    <source>
        <dbReference type="EMBL" id="EAZ93533.1"/>
    </source>
</evidence>
<proteinExistence type="predicted"/>
<feature type="region of interest" description="Disordered" evidence="1">
    <location>
        <begin position="1"/>
        <end position="23"/>
    </location>
</feature>
<protein>
    <submittedName>
        <fullName evidence="2">Uncharacterized protein</fullName>
    </submittedName>
</protein>
<evidence type="ECO:0000313" key="3">
    <source>
        <dbReference type="Proteomes" id="UP000003781"/>
    </source>
</evidence>
<evidence type="ECO:0000256" key="1">
    <source>
        <dbReference type="SAM" id="MobiDB-lite"/>
    </source>
</evidence>
<reference evidence="2 3" key="1">
    <citation type="submission" date="2007-03" db="EMBL/GenBank/DDBJ databases">
        <authorList>
            <person name="Stal L."/>
            <person name="Ferriera S."/>
            <person name="Johnson J."/>
            <person name="Kravitz S."/>
            <person name="Beeson K."/>
            <person name="Sutton G."/>
            <person name="Rogers Y.-H."/>
            <person name="Friedman R."/>
            <person name="Frazier M."/>
            <person name="Venter J.C."/>
        </authorList>
    </citation>
    <scope>NUCLEOTIDE SEQUENCE [LARGE SCALE GENOMIC DNA]</scope>
    <source>
        <strain evidence="2 3">CCY0110</strain>
    </source>
</reference>
<comment type="caution">
    <text evidence="2">The sequence shown here is derived from an EMBL/GenBank/DDBJ whole genome shotgun (WGS) entry which is preliminary data.</text>
</comment>
<name>A3IIA1_9CHRO</name>
<dbReference type="AlphaFoldDB" id="A3IIA1"/>
<organism evidence="2 3">
    <name type="scientific">Crocosphaera chwakensis CCY0110</name>
    <dbReference type="NCBI Taxonomy" id="391612"/>
    <lineage>
        <taxon>Bacteria</taxon>
        <taxon>Bacillati</taxon>
        <taxon>Cyanobacteriota</taxon>
        <taxon>Cyanophyceae</taxon>
        <taxon>Oscillatoriophycideae</taxon>
        <taxon>Chroococcales</taxon>
        <taxon>Aphanothecaceae</taxon>
        <taxon>Crocosphaera</taxon>
        <taxon>Crocosphaera chwakensis</taxon>
    </lineage>
</organism>
<dbReference type="Proteomes" id="UP000003781">
    <property type="component" value="Unassembled WGS sequence"/>
</dbReference>
<sequence length="23" mass="2789">MDDDSSCVWNPSFSQSRWRSNRQ</sequence>
<keyword evidence="3" id="KW-1185">Reference proteome</keyword>